<dbReference type="SUPFAM" id="SSF52343">
    <property type="entry name" value="Ferredoxin reductase-like, C-terminal NADP-linked domain"/>
    <property type="match status" value="1"/>
</dbReference>
<dbReference type="InterPro" id="IPR017938">
    <property type="entry name" value="Riboflavin_synthase-like_b-brl"/>
</dbReference>
<dbReference type="InterPro" id="IPR012675">
    <property type="entry name" value="Beta-grasp_dom_sf"/>
</dbReference>
<keyword evidence="10" id="KW-1185">Reference proteome</keyword>
<feature type="domain" description="FAD-binding FR-type" evidence="8">
    <location>
        <begin position="5"/>
        <end position="107"/>
    </location>
</feature>
<dbReference type="CDD" id="cd00207">
    <property type="entry name" value="fer2"/>
    <property type="match status" value="1"/>
</dbReference>
<evidence type="ECO:0000256" key="6">
    <source>
        <dbReference type="ARBA" id="ARBA00023014"/>
    </source>
</evidence>
<evidence type="ECO:0000256" key="2">
    <source>
        <dbReference type="ARBA" id="ARBA00022714"/>
    </source>
</evidence>
<dbReference type="Gene3D" id="3.40.50.80">
    <property type="entry name" value="Nucleotide-binding domain of ferredoxin-NADP reductase (FNR) module"/>
    <property type="match status" value="1"/>
</dbReference>
<dbReference type="PROSITE" id="PS51085">
    <property type="entry name" value="2FE2S_FER_2"/>
    <property type="match status" value="1"/>
</dbReference>
<feature type="domain" description="2Fe-2S ferredoxin-type" evidence="7">
    <location>
        <begin position="233"/>
        <end position="317"/>
    </location>
</feature>
<dbReference type="InterPro" id="IPR006058">
    <property type="entry name" value="2Fe2S_fd_BS"/>
</dbReference>
<dbReference type="Gene3D" id="2.40.30.10">
    <property type="entry name" value="Translation factors"/>
    <property type="match status" value="1"/>
</dbReference>
<proteinExistence type="predicted"/>
<evidence type="ECO:0000256" key="1">
    <source>
        <dbReference type="ARBA" id="ARBA00022630"/>
    </source>
</evidence>
<organism evidence="9 10">
    <name type="scientific">Acetobacter conturbans</name>
    <dbReference type="NCBI Taxonomy" id="1737472"/>
    <lineage>
        <taxon>Bacteria</taxon>
        <taxon>Pseudomonadati</taxon>
        <taxon>Pseudomonadota</taxon>
        <taxon>Alphaproteobacteria</taxon>
        <taxon>Acetobacterales</taxon>
        <taxon>Acetobacteraceae</taxon>
        <taxon>Acetobacter</taxon>
    </lineage>
</organism>
<keyword evidence="4" id="KW-0560">Oxidoreductase</keyword>
<evidence type="ECO:0000256" key="5">
    <source>
        <dbReference type="ARBA" id="ARBA00023004"/>
    </source>
</evidence>
<dbReference type="PRINTS" id="PR00409">
    <property type="entry name" value="PHDIOXRDTASE"/>
</dbReference>
<dbReference type="Gene3D" id="3.10.20.30">
    <property type="match status" value="1"/>
</dbReference>
<dbReference type="CDD" id="cd06185">
    <property type="entry name" value="PDR_like"/>
    <property type="match status" value="1"/>
</dbReference>
<dbReference type="PANTHER" id="PTHR47354">
    <property type="entry name" value="NADH OXIDOREDUCTASE HCR"/>
    <property type="match status" value="1"/>
</dbReference>
<name>A0ABX0K2F5_9PROT</name>
<dbReference type="Pfam" id="PF00111">
    <property type="entry name" value="Fer2"/>
    <property type="match status" value="1"/>
</dbReference>
<dbReference type="EMBL" id="WOSY01000008">
    <property type="protein sequence ID" value="NHN88855.1"/>
    <property type="molecule type" value="Genomic_DNA"/>
</dbReference>
<keyword evidence="6" id="KW-0411">Iron-sulfur</keyword>
<accession>A0ABX0K2F5</accession>
<evidence type="ECO:0000259" key="8">
    <source>
        <dbReference type="PROSITE" id="PS51384"/>
    </source>
</evidence>
<comment type="caution">
    <text evidence="9">The sequence shown here is derived from an EMBL/GenBank/DDBJ whole genome shotgun (WGS) entry which is preliminary data.</text>
</comment>
<gene>
    <name evidence="9" type="ORF">GOB81_09450</name>
</gene>
<dbReference type="PROSITE" id="PS51384">
    <property type="entry name" value="FAD_FR"/>
    <property type="match status" value="1"/>
</dbReference>
<dbReference type="Proteomes" id="UP000631653">
    <property type="component" value="Unassembled WGS sequence"/>
</dbReference>
<evidence type="ECO:0000313" key="10">
    <source>
        <dbReference type="Proteomes" id="UP000631653"/>
    </source>
</evidence>
<evidence type="ECO:0000259" key="7">
    <source>
        <dbReference type="PROSITE" id="PS51085"/>
    </source>
</evidence>
<dbReference type="PANTHER" id="PTHR47354:SF1">
    <property type="entry name" value="CARNITINE MONOOXYGENASE REDUCTASE SUBUNIT"/>
    <property type="match status" value="1"/>
</dbReference>
<dbReference type="PROSITE" id="PS00197">
    <property type="entry name" value="2FE2S_FER_1"/>
    <property type="match status" value="1"/>
</dbReference>
<sequence length="317" mass="34134">MASSDSSLRLRLVEIAYGAPGINLYRFASLDGAVLPDFAPGAHVDLEITPDTVRQYSLLWPQPSPERYEIAVQDSPEGRGGSGIWHRETVVGGIYCLSVPRNHFPLDLAASAPYCLFAGGIGITPIISMYRQLVAKGLCVKLHYWTRGPEAALFREELAAARDGSVLLHDTSSVAPRLADILPGVSEGTLLYCCGPGRMIDAFDALTAERPLALVHRERFAAAPLDTTPTDGFSIRLMRSKRTLEVAPEETVLSVCLAAGIDLPYSCEEGVCGACEVRVLSGQIDHRDQVLSATARATADTMMACCSRGLTTLELDL</sequence>
<keyword evidence="2" id="KW-0001">2Fe-2S</keyword>
<dbReference type="InterPro" id="IPR039261">
    <property type="entry name" value="FNR_nucleotide-bd"/>
</dbReference>
<evidence type="ECO:0000256" key="4">
    <source>
        <dbReference type="ARBA" id="ARBA00023002"/>
    </source>
</evidence>
<keyword evidence="5" id="KW-0408">Iron</keyword>
<evidence type="ECO:0000256" key="3">
    <source>
        <dbReference type="ARBA" id="ARBA00022723"/>
    </source>
</evidence>
<dbReference type="InterPro" id="IPR050415">
    <property type="entry name" value="MRET"/>
</dbReference>
<dbReference type="InterPro" id="IPR036010">
    <property type="entry name" value="2Fe-2S_ferredoxin-like_sf"/>
</dbReference>
<dbReference type="InterPro" id="IPR001041">
    <property type="entry name" value="2Fe-2S_ferredoxin-type"/>
</dbReference>
<dbReference type="SUPFAM" id="SSF54292">
    <property type="entry name" value="2Fe-2S ferredoxin-like"/>
    <property type="match status" value="1"/>
</dbReference>
<reference evidence="9 10" key="1">
    <citation type="journal article" date="2020" name="Int. J. Syst. Evol. Microbiol.">
        <title>Novel acetic acid bacteria from cider fermentations: Acetobacter conturbans sp. nov. and Acetobacter fallax sp. nov.</title>
        <authorList>
            <person name="Sombolestani A.S."/>
            <person name="Cleenwerck I."/>
            <person name="Cnockaert M."/>
            <person name="Borremans W."/>
            <person name="Wieme A.D."/>
            <person name="De Vuyst L."/>
            <person name="Vandamme P."/>
        </authorList>
    </citation>
    <scope>NUCLEOTIDE SEQUENCE [LARGE SCALE GENOMIC DNA]</scope>
    <source>
        <strain evidence="9 10">LMG 1627</strain>
    </source>
</reference>
<keyword evidence="3" id="KW-0479">Metal-binding</keyword>
<keyword evidence="1" id="KW-0285">Flavoprotein</keyword>
<evidence type="ECO:0000313" key="9">
    <source>
        <dbReference type="EMBL" id="NHN88855.1"/>
    </source>
</evidence>
<protein>
    <submittedName>
        <fullName evidence="9">2Fe-2S iron-sulfur cluster binding domain-containing protein</fullName>
    </submittedName>
</protein>
<dbReference type="RefSeq" id="WP_173570184.1">
    <property type="nucleotide sequence ID" value="NZ_WOSY01000008.1"/>
</dbReference>
<dbReference type="SUPFAM" id="SSF63380">
    <property type="entry name" value="Riboflavin synthase domain-like"/>
    <property type="match status" value="1"/>
</dbReference>
<dbReference type="InterPro" id="IPR017927">
    <property type="entry name" value="FAD-bd_FR_type"/>
</dbReference>